<dbReference type="EMBL" id="JACHIG010000005">
    <property type="protein sequence ID" value="MBB5033012.1"/>
    <property type="molecule type" value="Genomic_DNA"/>
</dbReference>
<organism evidence="2 3">
    <name type="scientific">Prosthecobacter vanneervenii</name>
    <dbReference type="NCBI Taxonomy" id="48466"/>
    <lineage>
        <taxon>Bacteria</taxon>
        <taxon>Pseudomonadati</taxon>
        <taxon>Verrucomicrobiota</taxon>
        <taxon>Verrucomicrobiia</taxon>
        <taxon>Verrucomicrobiales</taxon>
        <taxon>Verrucomicrobiaceae</taxon>
        <taxon>Prosthecobacter</taxon>
    </lineage>
</organism>
<dbReference type="AlphaFoldDB" id="A0A7W7YBM1"/>
<dbReference type="InterPro" id="IPR029060">
    <property type="entry name" value="PIN-like_dom_sf"/>
</dbReference>
<evidence type="ECO:0000313" key="3">
    <source>
        <dbReference type="Proteomes" id="UP000590740"/>
    </source>
</evidence>
<dbReference type="InterPro" id="IPR002716">
    <property type="entry name" value="PIN_dom"/>
</dbReference>
<gene>
    <name evidence="2" type="ORF">HNQ65_002595</name>
</gene>
<dbReference type="SUPFAM" id="SSF88723">
    <property type="entry name" value="PIN domain-like"/>
    <property type="match status" value="1"/>
</dbReference>
<protein>
    <submittedName>
        <fullName evidence="2">Putative nucleic-acid-binding protein</fullName>
    </submittedName>
</protein>
<dbReference type="Pfam" id="PF01850">
    <property type="entry name" value="PIN"/>
    <property type="match status" value="1"/>
</dbReference>
<name>A0A7W7YBM1_9BACT</name>
<dbReference type="Proteomes" id="UP000590740">
    <property type="component" value="Unassembled WGS sequence"/>
</dbReference>
<dbReference type="Gene3D" id="3.40.50.1010">
    <property type="entry name" value="5'-nuclease"/>
    <property type="match status" value="1"/>
</dbReference>
<comment type="caution">
    <text evidence="2">The sequence shown here is derived from an EMBL/GenBank/DDBJ whole genome shotgun (WGS) entry which is preliminary data.</text>
</comment>
<reference evidence="2 3" key="1">
    <citation type="submission" date="2020-08" db="EMBL/GenBank/DDBJ databases">
        <title>Genomic Encyclopedia of Type Strains, Phase IV (KMG-IV): sequencing the most valuable type-strain genomes for metagenomic binning, comparative biology and taxonomic classification.</title>
        <authorList>
            <person name="Goeker M."/>
        </authorList>
    </citation>
    <scope>NUCLEOTIDE SEQUENCE [LARGE SCALE GENOMIC DNA]</scope>
    <source>
        <strain evidence="2 3">DSM 12252</strain>
    </source>
</reference>
<evidence type="ECO:0000259" key="1">
    <source>
        <dbReference type="Pfam" id="PF01850"/>
    </source>
</evidence>
<accession>A0A7W7YBM1</accession>
<sequence>MLTLLLKKGATFFVPDLVLVETDWVLSTLYEWTPEEVAEAFGRLLNVHNLTFENEGRIRAALRAMRQGADLSDELIIDRCRDMGCKTVATFDKGITKRHPGFAVTPK</sequence>
<keyword evidence="3" id="KW-1185">Reference proteome</keyword>
<feature type="domain" description="PIN" evidence="1">
    <location>
        <begin position="9"/>
        <end position="96"/>
    </location>
</feature>
<proteinExistence type="predicted"/>
<evidence type="ECO:0000313" key="2">
    <source>
        <dbReference type="EMBL" id="MBB5033012.1"/>
    </source>
</evidence>